<dbReference type="Pfam" id="PF09351">
    <property type="entry name" value="DUF1993"/>
    <property type="match status" value="1"/>
</dbReference>
<dbReference type="InterPro" id="IPR018531">
    <property type="entry name" value="DUF1993"/>
</dbReference>
<organism evidence="1 2">
    <name type="scientific">Neonectria punicea</name>
    <dbReference type="NCBI Taxonomy" id="979145"/>
    <lineage>
        <taxon>Eukaryota</taxon>
        <taxon>Fungi</taxon>
        <taxon>Dikarya</taxon>
        <taxon>Ascomycota</taxon>
        <taxon>Pezizomycotina</taxon>
        <taxon>Sordariomycetes</taxon>
        <taxon>Hypocreomycetidae</taxon>
        <taxon>Hypocreales</taxon>
        <taxon>Nectriaceae</taxon>
        <taxon>Neonectria</taxon>
    </lineage>
</organism>
<evidence type="ECO:0000313" key="2">
    <source>
        <dbReference type="Proteomes" id="UP001498476"/>
    </source>
</evidence>
<evidence type="ECO:0000313" key="1">
    <source>
        <dbReference type="EMBL" id="KAK7414213.1"/>
    </source>
</evidence>
<reference evidence="1 2" key="1">
    <citation type="journal article" date="2025" name="Microbiol. Resour. Announc.">
        <title>Draft genome sequences for Neonectria magnoliae and Neonectria punicea, canker pathogens of Liriodendron tulipifera and Acer saccharum in West Virginia.</title>
        <authorList>
            <person name="Petronek H.M."/>
            <person name="Kasson M.T."/>
            <person name="Metheny A.M."/>
            <person name="Stauder C.M."/>
            <person name="Lovett B."/>
            <person name="Lynch S.C."/>
            <person name="Garnas J.R."/>
            <person name="Kasson L.R."/>
            <person name="Stajich J.E."/>
        </authorList>
    </citation>
    <scope>NUCLEOTIDE SEQUENCE [LARGE SCALE GENOMIC DNA]</scope>
    <source>
        <strain evidence="1 2">NRRL 64653</strain>
    </source>
</reference>
<dbReference type="SUPFAM" id="SSF109854">
    <property type="entry name" value="DinB/YfiT-like putative metalloenzymes"/>
    <property type="match status" value="1"/>
</dbReference>
<evidence type="ECO:0008006" key="3">
    <source>
        <dbReference type="Google" id="ProtNLM"/>
    </source>
</evidence>
<protein>
    <recommendedName>
        <fullName evidence="3">DUF1993 domain-containing protein</fullName>
    </recommendedName>
</protein>
<keyword evidence="2" id="KW-1185">Reference proteome</keyword>
<dbReference type="EMBL" id="JAZAVJ010000108">
    <property type="protein sequence ID" value="KAK7414213.1"/>
    <property type="molecule type" value="Genomic_DNA"/>
</dbReference>
<accession>A0ABR1GZU3</accession>
<proteinExistence type="predicted"/>
<comment type="caution">
    <text evidence="1">The sequence shown here is derived from an EMBL/GenBank/DDBJ whole genome shotgun (WGS) entry which is preliminary data.</text>
</comment>
<name>A0ABR1GZU3_9HYPO</name>
<dbReference type="PANTHER" id="PTHR36922:SF1">
    <property type="entry name" value="DUF1993 DOMAIN-CONTAINING PROTEIN"/>
    <property type="match status" value="1"/>
</dbReference>
<gene>
    <name evidence="1" type="ORF">QQX98_006908</name>
</gene>
<sequence>MASLQLYDTIVPTLIKGLTTFDHVLAKAEEYAKEKNQDVNAFASARLIEDQLPLSFQVQNATKAVQVAIGRLTGTEPTFFENNEKTVNDLRKRIKKTLEQVNAIDVAAVNARAGVKVELLVPWSGEKHQVSVEQAVLTHNYPNFYFHITTAYSILRAKGVPLGKRDFISSFLGF</sequence>
<dbReference type="PANTHER" id="PTHR36922">
    <property type="entry name" value="BLL2446 PROTEIN"/>
    <property type="match status" value="1"/>
</dbReference>
<dbReference type="Proteomes" id="UP001498476">
    <property type="component" value="Unassembled WGS sequence"/>
</dbReference>
<dbReference type="InterPro" id="IPR034660">
    <property type="entry name" value="DinB/YfiT-like"/>
</dbReference>
<dbReference type="Gene3D" id="1.20.120.450">
    <property type="entry name" value="dinb family like domain"/>
    <property type="match status" value="1"/>
</dbReference>